<evidence type="ECO:0000313" key="1">
    <source>
        <dbReference type="EMBL" id="KAJ3452772.1"/>
    </source>
</evidence>
<evidence type="ECO:0000313" key="2">
    <source>
        <dbReference type="Proteomes" id="UP001146793"/>
    </source>
</evidence>
<reference evidence="1" key="1">
    <citation type="submission" date="2022-08" db="EMBL/GenBank/DDBJ databases">
        <title>Novel sulphate-reducing endosymbionts in the free-living metamonad Anaeramoeba.</title>
        <authorList>
            <person name="Jerlstrom-Hultqvist J."/>
            <person name="Cepicka I."/>
            <person name="Gallot-Lavallee L."/>
            <person name="Salas-Leiva D."/>
            <person name="Curtis B.A."/>
            <person name="Zahonova K."/>
            <person name="Pipaliya S."/>
            <person name="Dacks J."/>
            <person name="Roger A.J."/>
        </authorList>
    </citation>
    <scope>NUCLEOTIDE SEQUENCE</scope>
    <source>
        <strain evidence="1">Busselton2</strain>
    </source>
</reference>
<dbReference type="EMBL" id="JANTQA010000008">
    <property type="protein sequence ID" value="KAJ3452772.1"/>
    <property type="molecule type" value="Genomic_DNA"/>
</dbReference>
<proteinExistence type="predicted"/>
<gene>
    <name evidence="1" type="ORF">M0812_04547</name>
</gene>
<dbReference type="Proteomes" id="UP001146793">
    <property type="component" value="Unassembled WGS sequence"/>
</dbReference>
<protein>
    <submittedName>
        <fullName evidence="1">Uncharacterized protein</fullName>
    </submittedName>
</protein>
<accession>A0AAV8AF81</accession>
<dbReference type="AlphaFoldDB" id="A0AAV8AF81"/>
<comment type="caution">
    <text evidence="1">The sequence shown here is derived from an EMBL/GenBank/DDBJ whole genome shotgun (WGS) entry which is preliminary data.</text>
</comment>
<organism evidence="1 2">
    <name type="scientific">Anaeramoeba flamelloides</name>
    <dbReference type="NCBI Taxonomy" id="1746091"/>
    <lineage>
        <taxon>Eukaryota</taxon>
        <taxon>Metamonada</taxon>
        <taxon>Anaeramoebidae</taxon>
        <taxon>Anaeramoeba</taxon>
    </lineage>
</organism>
<sequence>MITNKEKYIPIIKITKNLMEAIFKKFDVSYDGKFHERRRKIQELCNQPKWNQVYDELVNEGLWDPSYKSELENEKEKENLKEKEIEIEIEIEKEPEKVKKIKNKNSEIKNEESHIIVNLIKNIIKKIDHLEENQTNMMKLVESQMKTNEQTKTNLKKTTIDFIFEENLKLAAYRSTTRMIVSKILILKAKDSFNQVRYPGRDEASRVAKKCNSLLSKQKSTLMNFIFQKKINNFGPENSEQRKKFITNLEEKKIYQPIFNIMTKKNRDILINKWISDYF</sequence>
<name>A0AAV8AF81_9EUKA</name>